<keyword evidence="1 4" id="KW-0378">Hydrolase</keyword>
<dbReference type="SUPFAM" id="SSF51556">
    <property type="entry name" value="Metallo-dependent hydrolases"/>
    <property type="match status" value="1"/>
</dbReference>
<dbReference type="InterPro" id="IPR006680">
    <property type="entry name" value="Amidohydro-rel"/>
</dbReference>
<dbReference type="Proteomes" id="UP000053477">
    <property type="component" value="Unassembled WGS sequence"/>
</dbReference>
<dbReference type="Gene3D" id="3.20.20.140">
    <property type="entry name" value="Metal-dependent hydrolases"/>
    <property type="match status" value="2"/>
</dbReference>
<evidence type="ECO:0000259" key="3">
    <source>
        <dbReference type="Pfam" id="PF01979"/>
    </source>
</evidence>
<dbReference type="Pfam" id="PF01979">
    <property type="entry name" value="Amidohydro_1"/>
    <property type="match status" value="1"/>
</dbReference>
<feature type="compositionally biased region" description="Low complexity" evidence="2">
    <location>
        <begin position="296"/>
        <end position="315"/>
    </location>
</feature>
<protein>
    <submittedName>
        <fullName evidence="4">Metallo-dependent hydrolase</fullName>
    </submittedName>
</protein>
<dbReference type="InterPro" id="IPR032466">
    <property type="entry name" value="Metal_Hydrolase"/>
</dbReference>
<dbReference type="STRING" id="27342.A0A0H2RSB6"/>
<dbReference type="EMBL" id="KQ085979">
    <property type="protein sequence ID" value="KLO12348.1"/>
    <property type="molecule type" value="Genomic_DNA"/>
</dbReference>
<dbReference type="AlphaFoldDB" id="A0A0H2RSB6"/>
<evidence type="ECO:0000313" key="5">
    <source>
        <dbReference type="Proteomes" id="UP000053477"/>
    </source>
</evidence>
<evidence type="ECO:0000256" key="2">
    <source>
        <dbReference type="SAM" id="MobiDB-lite"/>
    </source>
</evidence>
<dbReference type="GO" id="GO:0006046">
    <property type="term" value="P:N-acetylglucosamine catabolic process"/>
    <property type="evidence" value="ECO:0007669"/>
    <property type="project" value="TreeGrafter"/>
</dbReference>
<dbReference type="PANTHER" id="PTHR11113">
    <property type="entry name" value="N-ACETYLGLUCOSAMINE-6-PHOSPHATE DEACETYLASE"/>
    <property type="match status" value="1"/>
</dbReference>
<accession>A0A0H2RSB6</accession>
<dbReference type="SUPFAM" id="SSF51338">
    <property type="entry name" value="Composite domain of metallo-dependent hydrolases"/>
    <property type="match status" value="1"/>
</dbReference>
<name>A0A0H2RSB6_9AGAM</name>
<gene>
    <name evidence="4" type="ORF">SCHPADRAFT_941262</name>
</gene>
<sequence length="557" mass="59881">MSDAGDVQKTNGLVCFTNCLLPQEDGKLVERDLWVDEQRGVILDAQKTFFIRKERPDTVIDLGGNILSPGLIDIQINGAYNFDFSVYEGDDEAYLAGLDMVARRIVETGVTSLLPTIITQSSNLYPSLLRLLKPFTPAPDSRTGSAGGATMLGWHAEGPFLQPLKRGAHSNSLLRSAPDGWEDVQNVYGDSNLALNEDWQMQSEGGVRMVTIAPEVEGMMDVVAEMDRRGVVVSIGHSVASSDIATRALRKGARLITHLFNAMPQLHHRDPGIIGLIGASPASSPALAPVVAKRDSTGSVGATGTSSPATPSSPAFRAFTGHPIGVSRSKSGAIASEAMDDFETPPQTPMFRAFPSGFKTAHSRVTSLGEPSKLDLNETTVPLSSSPKEKVALKEVSTGSSSNLKDERPYYGIIVDGVHSHPNSVRLAYMAHQDGCILITDAMKILDPNMADGPHAWREDGPRFVKEGSRLYVEGHPETLAGSVITLDACVRNFVRFTGCSIGEALRCATYNPAKCLGIETRKGTLRAGADADLVVMDKQGNVLNTWVRGRKVWSKA</sequence>
<dbReference type="GO" id="GO:0008448">
    <property type="term" value="F:N-acetylglucosamine-6-phosphate deacetylase activity"/>
    <property type="evidence" value="ECO:0007669"/>
    <property type="project" value="TreeGrafter"/>
</dbReference>
<evidence type="ECO:0000256" key="1">
    <source>
        <dbReference type="ARBA" id="ARBA00022801"/>
    </source>
</evidence>
<dbReference type="PANTHER" id="PTHR11113:SF14">
    <property type="entry name" value="N-ACETYLGLUCOSAMINE-6-PHOSPHATE DEACETYLASE"/>
    <property type="match status" value="1"/>
</dbReference>
<keyword evidence="5" id="KW-1185">Reference proteome</keyword>
<proteinExistence type="predicted"/>
<organism evidence="4 5">
    <name type="scientific">Schizopora paradoxa</name>
    <dbReference type="NCBI Taxonomy" id="27342"/>
    <lineage>
        <taxon>Eukaryota</taxon>
        <taxon>Fungi</taxon>
        <taxon>Dikarya</taxon>
        <taxon>Basidiomycota</taxon>
        <taxon>Agaricomycotina</taxon>
        <taxon>Agaricomycetes</taxon>
        <taxon>Hymenochaetales</taxon>
        <taxon>Schizoporaceae</taxon>
        <taxon>Schizopora</taxon>
    </lineage>
</organism>
<dbReference type="InParanoid" id="A0A0H2RSB6"/>
<dbReference type="OrthoDB" id="10264777at2759"/>
<dbReference type="InterPro" id="IPR011059">
    <property type="entry name" value="Metal-dep_hydrolase_composite"/>
</dbReference>
<reference evidence="4 5" key="1">
    <citation type="submission" date="2015-04" db="EMBL/GenBank/DDBJ databases">
        <title>Complete genome sequence of Schizopora paradoxa KUC8140, a cosmopolitan wood degrader in East Asia.</title>
        <authorList>
            <consortium name="DOE Joint Genome Institute"/>
            <person name="Min B."/>
            <person name="Park H."/>
            <person name="Jang Y."/>
            <person name="Kim J.-J."/>
            <person name="Kim K.H."/>
            <person name="Pangilinan J."/>
            <person name="Lipzen A."/>
            <person name="Riley R."/>
            <person name="Grigoriev I.V."/>
            <person name="Spatafora J.W."/>
            <person name="Choi I.-G."/>
        </authorList>
    </citation>
    <scope>NUCLEOTIDE SEQUENCE [LARGE SCALE GENOMIC DNA]</scope>
    <source>
        <strain evidence="4 5">KUC8140</strain>
    </source>
</reference>
<feature type="region of interest" description="Disordered" evidence="2">
    <location>
        <begin position="296"/>
        <end position="316"/>
    </location>
</feature>
<evidence type="ECO:0000313" key="4">
    <source>
        <dbReference type="EMBL" id="KLO12348.1"/>
    </source>
</evidence>
<feature type="domain" description="Amidohydrolase-related" evidence="3">
    <location>
        <begin position="407"/>
        <end position="553"/>
    </location>
</feature>